<gene>
    <name evidence="9" type="ORF">CB5_LOCUS14258</name>
</gene>
<dbReference type="PANTHER" id="PTHR24186:SF50">
    <property type="entry name" value="ANKYRIN REPEAT-CONTAINING PROTEIN ITN1-LIKE ISOFORM X1"/>
    <property type="match status" value="1"/>
</dbReference>
<sequence length="248" mass="27547">MDELVDNQGRNFLHVAVRNNSLKVVKNTPLHLAISSPNQNIARLLLENRSVHLSVKNQNGETPLNLAISQIEYGLISIQNPHIWILYCLWHIGAICGPERLDLLICNAITVPTLEDELKKYESTTGNLIIVSALIATVTFAAAFTMPGLHYGYDLAYVCGSCAIRPSRRIELIMRCEEFVYVAGQSMMAAFALSVYLVLAPVNIFIGLVVCIFAFPSVLLSNPDNWQRFRLIVTIKSRLGWSGMCKAA</sequence>
<reference evidence="9" key="1">
    <citation type="submission" date="2020-07" db="EMBL/GenBank/DDBJ databases">
        <authorList>
            <person name="Lin J."/>
        </authorList>
    </citation>
    <scope>NUCLEOTIDE SEQUENCE</scope>
</reference>
<dbReference type="GO" id="GO:0005886">
    <property type="term" value="C:plasma membrane"/>
    <property type="evidence" value="ECO:0007669"/>
    <property type="project" value="TreeGrafter"/>
</dbReference>
<keyword evidence="2 7" id="KW-0812">Transmembrane</keyword>
<dbReference type="PANTHER" id="PTHR24186">
    <property type="entry name" value="PROTEIN PHOSPHATASE 1 REGULATORY SUBUNIT"/>
    <property type="match status" value="1"/>
</dbReference>
<feature type="domain" description="PGG" evidence="8">
    <location>
        <begin position="119"/>
        <end position="148"/>
    </location>
</feature>
<evidence type="ECO:0000313" key="9">
    <source>
        <dbReference type="EMBL" id="CAD1831047.1"/>
    </source>
</evidence>
<evidence type="ECO:0000256" key="5">
    <source>
        <dbReference type="ARBA" id="ARBA00023043"/>
    </source>
</evidence>
<name>A0A6V7PJR7_ANACO</name>
<evidence type="ECO:0000256" key="2">
    <source>
        <dbReference type="ARBA" id="ARBA00022692"/>
    </source>
</evidence>
<evidence type="ECO:0000256" key="6">
    <source>
        <dbReference type="ARBA" id="ARBA00023136"/>
    </source>
</evidence>
<organism evidence="9">
    <name type="scientific">Ananas comosus var. bracteatus</name>
    <name type="common">red pineapple</name>
    <dbReference type="NCBI Taxonomy" id="296719"/>
    <lineage>
        <taxon>Eukaryota</taxon>
        <taxon>Viridiplantae</taxon>
        <taxon>Streptophyta</taxon>
        <taxon>Embryophyta</taxon>
        <taxon>Tracheophyta</taxon>
        <taxon>Spermatophyta</taxon>
        <taxon>Magnoliopsida</taxon>
        <taxon>Liliopsida</taxon>
        <taxon>Poales</taxon>
        <taxon>Bromeliaceae</taxon>
        <taxon>Bromelioideae</taxon>
        <taxon>Ananas</taxon>
    </lineage>
</organism>
<accession>A0A6V7PJR7</accession>
<keyword evidence="4 7" id="KW-1133">Transmembrane helix</keyword>
<evidence type="ECO:0000256" key="3">
    <source>
        <dbReference type="ARBA" id="ARBA00022737"/>
    </source>
</evidence>
<dbReference type="AlphaFoldDB" id="A0A6V7PJR7"/>
<dbReference type="InterPro" id="IPR002110">
    <property type="entry name" value="Ankyrin_rpt"/>
</dbReference>
<comment type="subcellular location">
    <subcellularLocation>
        <location evidence="1">Membrane</location>
        <topology evidence="1">Multi-pass membrane protein</topology>
    </subcellularLocation>
</comment>
<keyword evidence="3" id="KW-0677">Repeat</keyword>
<dbReference type="SUPFAM" id="SSF48403">
    <property type="entry name" value="Ankyrin repeat"/>
    <property type="match status" value="1"/>
</dbReference>
<keyword evidence="6 7" id="KW-0472">Membrane</keyword>
<dbReference type="Pfam" id="PF13962">
    <property type="entry name" value="PGG"/>
    <property type="match status" value="1"/>
</dbReference>
<feature type="transmembrane region" description="Helical" evidence="7">
    <location>
        <begin position="204"/>
        <end position="221"/>
    </location>
</feature>
<evidence type="ECO:0000256" key="4">
    <source>
        <dbReference type="ARBA" id="ARBA00022989"/>
    </source>
</evidence>
<dbReference type="InterPro" id="IPR026961">
    <property type="entry name" value="PGG_dom"/>
</dbReference>
<feature type="transmembrane region" description="Helical" evidence="7">
    <location>
        <begin position="128"/>
        <end position="145"/>
    </location>
</feature>
<evidence type="ECO:0000259" key="8">
    <source>
        <dbReference type="Pfam" id="PF13962"/>
    </source>
</evidence>
<dbReference type="InterPro" id="IPR036770">
    <property type="entry name" value="Ankyrin_rpt-contain_sf"/>
</dbReference>
<evidence type="ECO:0000256" key="1">
    <source>
        <dbReference type="ARBA" id="ARBA00004141"/>
    </source>
</evidence>
<dbReference type="Gene3D" id="1.25.40.20">
    <property type="entry name" value="Ankyrin repeat-containing domain"/>
    <property type="match status" value="1"/>
</dbReference>
<keyword evidence="5" id="KW-0040">ANK repeat</keyword>
<evidence type="ECO:0000256" key="7">
    <source>
        <dbReference type="SAM" id="Phobius"/>
    </source>
</evidence>
<dbReference type="EMBL" id="LR862148">
    <property type="protein sequence ID" value="CAD1831047.1"/>
    <property type="molecule type" value="Genomic_DNA"/>
</dbReference>
<dbReference type="Pfam" id="PF12796">
    <property type="entry name" value="Ank_2"/>
    <property type="match status" value="1"/>
</dbReference>
<protein>
    <recommendedName>
        <fullName evidence="8">PGG domain-containing protein</fullName>
    </recommendedName>
</protein>
<proteinExistence type="predicted"/>